<feature type="domain" description="PIN" evidence="1">
    <location>
        <begin position="1"/>
        <end position="113"/>
    </location>
</feature>
<dbReference type="RefSeq" id="WP_251958633.1">
    <property type="nucleotide sequence ID" value="NZ_AP025732.1"/>
</dbReference>
<dbReference type="PANTHER" id="PTHR34610:SF3">
    <property type="entry name" value="SSL7007 PROTEIN"/>
    <property type="match status" value="1"/>
</dbReference>
<evidence type="ECO:0000313" key="3">
    <source>
        <dbReference type="Proteomes" id="UP001055453"/>
    </source>
</evidence>
<reference evidence="2" key="1">
    <citation type="submission" date="2022-04" db="EMBL/GenBank/DDBJ databases">
        <title>Complete genome sequence of a cyanobacterium, Nostoc sp. SO-36, isolated in Antarctica.</title>
        <authorList>
            <person name="Kanesaki Y."/>
            <person name="Effendi D."/>
            <person name="Sakamoto T."/>
            <person name="Ohtani S."/>
            <person name="Awai K."/>
        </authorList>
    </citation>
    <scope>NUCLEOTIDE SEQUENCE</scope>
    <source>
        <strain evidence="2">SO-36</strain>
    </source>
</reference>
<name>A0ABM7YX08_NOSCO</name>
<dbReference type="Proteomes" id="UP001055453">
    <property type="component" value="Chromosome"/>
</dbReference>
<dbReference type="InterPro" id="IPR002850">
    <property type="entry name" value="PIN_toxin-like"/>
</dbReference>
<dbReference type="InterPro" id="IPR002716">
    <property type="entry name" value="PIN_dom"/>
</dbReference>
<organism evidence="2 3">
    <name type="scientific">Nostoc cf. commune SO-36</name>
    <dbReference type="NCBI Taxonomy" id="449208"/>
    <lineage>
        <taxon>Bacteria</taxon>
        <taxon>Bacillati</taxon>
        <taxon>Cyanobacteriota</taxon>
        <taxon>Cyanophyceae</taxon>
        <taxon>Nostocales</taxon>
        <taxon>Nostocaceae</taxon>
        <taxon>Nostoc</taxon>
    </lineage>
</organism>
<protein>
    <submittedName>
        <fullName evidence="2">PIN domain-containing protein</fullName>
    </submittedName>
</protein>
<dbReference type="InterPro" id="IPR029060">
    <property type="entry name" value="PIN-like_dom_sf"/>
</dbReference>
<accession>A0ABM7YX08</accession>
<gene>
    <name evidence="2" type="ORF">ANSO36C_09820</name>
</gene>
<evidence type="ECO:0000259" key="1">
    <source>
        <dbReference type="SMART" id="SM00670"/>
    </source>
</evidence>
<dbReference type="Gene3D" id="3.40.50.1010">
    <property type="entry name" value="5'-nuclease"/>
    <property type="match status" value="1"/>
</dbReference>
<sequence>MKVVIDTNVLVSAVLKGRVPRDVIQFIFDNPDWQWIASEEIIVEYKEVLSRSKFKLTDEVRCEWFKIIDTFLTLIDVNFEVDFPRDRKDAKFLACAMAAEADFLITGDSDFNQAQTLVNTTIISVSLFNRLVCDVGG</sequence>
<dbReference type="EMBL" id="AP025732">
    <property type="protein sequence ID" value="BDI15180.1"/>
    <property type="molecule type" value="Genomic_DNA"/>
</dbReference>
<dbReference type="Pfam" id="PF13470">
    <property type="entry name" value="PIN_3"/>
    <property type="match status" value="1"/>
</dbReference>
<proteinExistence type="predicted"/>
<dbReference type="SMART" id="SM00670">
    <property type="entry name" value="PINc"/>
    <property type="match status" value="1"/>
</dbReference>
<dbReference type="NCBIfam" id="TIGR00305">
    <property type="entry name" value="putative toxin-antitoxin system toxin component, PIN family"/>
    <property type="match status" value="1"/>
</dbReference>
<dbReference type="PANTHER" id="PTHR34610">
    <property type="entry name" value="SSL7007 PROTEIN"/>
    <property type="match status" value="1"/>
</dbReference>
<keyword evidence="3" id="KW-1185">Reference proteome</keyword>
<evidence type="ECO:0000313" key="2">
    <source>
        <dbReference type="EMBL" id="BDI15180.1"/>
    </source>
</evidence>
<dbReference type="SUPFAM" id="SSF88723">
    <property type="entry name" value="PIN domain-like"/>
    <property type="match status" value="1"/>
</dbReference>